<reference evidence="4" key="1">
    <citation type="submission" date="2015-12" db="EMBL/GenBank/DDBJ databases">
        <title>Complete genome sequences of two moderately thermophilic Paenibacillus species.</title>
        <authorList>
            <person name="Butler R.III."/>
            <person name="Wang J."/>
            <person name="Stark B.C."/>
            <person name="Pombert J.-F."/>
        </authorList>
    </citation>
    <scope>NUCLEOTIDE SEQUENCE [LARGE SCALE GENOMIC DNA]</scope>
    <source>
        <strain evidence="4">32O-Y</strain>
    </source>
</reference>
<protein>
    <submittedName>
        <fullName evidence="3">Periplasmic binding protein</fullName>
    </submittedName>
</protein>
<dbReference type="CDD" id="cd06333">
    <property type="entry name" value="PBP1_ABC_RPA1789-like"/>
    <property type="match status" value="1"/>
</dbReference>
<gene>
    <name evidence="3" type="ORF">IJ22_51780</name>
</gene>
<reference evidence="3 4" key="2">
    <citation type="journal article" date="2016" name="Genome Announc.">
        <title>Complete Genome Sequences of Two Interactive Moderate Thermophiles, Paenibacillus napthalenovorans 32O-Y and Paenibacillus sp. 32O-W.</title>
        <authorList>
            <person name="Butler R.R.III."/>
            <person name="Wang J."/>
            <person name="Stark B.C."/>
            <person name="Pombert J.F."/>
        </authorList>
    </citation>
    <scope>NUCLEOTIDE SEQUENCE [LARGE SCALE GENOMIC DNA]</scope>
    <source>
        <strain evidence="3 4">32O-Y</strain>
    </source>
</reference>
<keyword evidence="4" id="KW-1185">Reference proteome</keyword>
<dbReference type="AlphaFoldDB" id="A0A0U2WDC0"/>
<proteinExistence type="inferred from homology"/>
<dbReference type="Gene3D" id="3.40.50.2300">
    <property type="match status" value="2"/>
</dbReference>
<dbReference type="PANTHER" id="PTHR30483:SF38">
    <property type="entry name" value="BLR7848 PROTEIN"/>
    <property type="match status" value="1"/>
</dbReference>
<dbReference type="InterPro" id="IPR051010">
    <property type="entry name" value="BCAA_transport"/>
</dbReference>
<dbReference type="PATRIC" id="fig|162209.4.peg.5474"/>
<dbReference type="Proteomes" id="UP000061660">
    <property type="component" value="Chromosome"/>
</dbReference>
<dbReference type="SUPFAM" id="SSF53822">
    <property type="entry name" value="Periplasmic binding protein-like I"/>
    <property type="match status" value="1"/>
</dbReference>
<keyword evidence="2" id="KW-0732">Signal</keyword>
<organism evidence="3 4">
    <name type="scientific">Paenibacillus naphthalenovorans</name>
    <dbReference type="NCBI Taxonomy" id="162209"/>
    <lineage>
        <taxon>Bacteria</taxon>
        <taxon>Bacillati</taxon>
        <taxon>Bacillota</taxon>
        <taxon>Bacilli</taxon>
        <taxon>Bacillales</taxon>
        <taxon>Paenibacillaceae</taxon>
        <taxon>Paenibacillus</taxon>
    </lineage>
</organism>
<name>A0A0U2WDC0_9BACL</name>
<dbReference type="OrthoDB" id="9783240at2"/>
<dbReference type="Pfam" id="PF13458">
    <property type="entry name" value="Peripla_BP_6"/>
    <property type="match status" value="1"/>
</dbReference>
<evidence type="ECO:0000256" key="1">
    <source>
        <dbReference type="ARBA" id="ARBA00010062"/>
    </source>
</evidence>
<dbReference type="KEGG" id="pnp:IJ22_51780"/>
<dbReference type="EMBL" id="CP013652">
    <property type="protein sequence ID" value="ALS25437.1"/>
    <property type="molecule type" value="Genomic_DNA"/>
</dbReference>
<dbReference type="RefSeq" id="WP_062410786.1">
    <property type="nucleotide sequence ID" value="NZ_CP013652.1"/>
</dbReference>
<accession>A0A0U2WDC0</accession>
<sequence length="403" mass="44049" precursor="true">MVKKFKLPFIFIMICMLAAAGCANPSANHQVETNPASDQPSAGPKGNEAYKIGTILSLTGPAGWLGQSTQRAVETLKKQINEAGGVNGHPLEIIVYDDQSKPEEASRWAKRLINEDKVVMIIGPNGTPTSNAAEQAAGSAKIPMISMSGGYIPDPKIGWGWAVVHSTDQVIERQFQYFANKGLNNIGVLNPNDALGQIADKAIARYAEKYKVNIVKRESFNMNDIQMKPQLTSIMSAKPDAVISFVTGEPAVKVRKEMDEIGLNVPMLPPHSSATQAFLDLIGKIDNDKVLAAGGIITAFEQIPDDHPQKQVLETFISRFQKDHNYVPGYIEGFGYDALNVAYHALKQAGTDPQKIKDYLENGGESIIGVNGTFKFTKDNRIGLSPETLRIVEIRDNKWSLLE</sequence>
<comment type="similarity">
    <text evidence="1">Belongs to the leucine-binding protein family.</text>
</comment>
<evidence type="ECO:0000313" key="3">
    <source>
        <dbReference type="EMBL" id="ALS25437.1"/>
    </source>
</evidence>
<dbReference type="InterPro" id="IPR028081">
    <property type="entry name" value="Leu-bd"/>
</dbReference>
<dbReference type="STRING" id="162209.IJ22_51780"/>
<evidence type="ECO:0000313" key="4">
    <source>
        <dbReference type="Proteomes" id="UP000061660"/>
    </source>
</evidence>
<evidence type="ECO:0000256" key="2">
    <source>
        <dbReference type="ARBA" id="ARBA00022729"/>
    </source>
</evidence>
<dbReference type="InterPro" id="IPR028082">
    <property type="entry name" value="Peripla_BP_I"/>
</dbReference>
<dbReference type="PANTHER" id="PTHR30483">
    <property type="entry name" value="LEUCINE-SPECIFIC-BINDING PROTEIN"/>
    <property type="match status" value="1"/>
</dbReference>
<dbReference type="PROSITE" id="PS51257">
    <property type="entry name" value="PROKAR_LIPOPROTEIN"/>
    <property type="match status" value="1"/>
</dbReference>